<feature type="domain" description="DUF5615" evidence="1">
    <location>
        <begin position="1"/>
        <end position="109"/>
    </location>
</feature>
<organism evidence="2 3">
    <name type="scientific">Microcoleus anatoxicus PTRS2</name>
    <dbReference type="NCBI Taxonomy" id="2705321"/>
    <lineage>
        <taxon>Bacteria</taxon>
        <taxon>Bacillati</taxon>
        <taxon>Cyanobacteriota</taxon>
        <taxon>Cyanophyceae</taxon>
        <taxon>Oscillatoriophycideae</taxon>
        <taxon>Oscillatoriales</taxon>
        <taxon>Microcoleaceae</taxon>
        <taxon>Microcoleus</taxon>
        <taxon>Microcoleus anatoxicus</taxon>
    </lineage>
</organism>
<reference evidence="2 3" key="1">
    <citation type="journal article" date="2020" name="Harmful Algae">
        <title>Molecular and morphological characterization of a novel dihydroanatoxin-a producing Microcoleus species (cyanobacteria) from the Russian River, California, USA.</title>
        <authorList>
            <person name="Conklin K.Y."/>
            <person name="Stancheva R."/>
            <person name="Otten T.G."/>
            <person name="Fadness R."/>
            <person name="Boyer G.L."/>
            <person name="Read B."/>
            <person name="Zhang X."/>
            <person name="Sheath R.G."/>
        </authorList>
    </citation>
    <scope>NUCLEOTIDE SEQUENCE [LARGE SCALE GENOMIC DNA]</scope>
    <source>
        <strain evidence="2 3">PTRS2</strain>
    </source>
</reference>
<keyword evidence="3" id="KW-1185">Reference proteome</keyword>
<proteinExistence type="predicted"/>
<comment type="caution">
    <text evidence="2">The sequence shown here is derived from an EMBL/GenBank/DDBJ whole genome shotgun (WGS) entry which is preliminary data.</text>
</comment>
<dbReference type="EMBL" id="JBBLXS010000579">
    <property type="protein sequence ID" value="MEK0188317.1"/>
    <property type="molecule type" value="Genomic_DNA"/>
</dbReference>
<accession>A0ABU8YV16</accession>
<dbReference type="Pfam" id="PF18480">
    <property type="entry name" value="DUF5615"/>
    <property type="match status" value="1"/>
</dbReference>
<name>A0ABU8YV16_9CYAN</name>
<sequence length="119" mass="13209">MLILLDENLLSQKLKQPFLNEGHSISNVYDMGWRGLKDREILDLAENHPFDVFITADKNLPYQQNLANRVIAIVVLDSSSTRPDHLVPLMRQVSTMISSLPAGSAVRINDAGNVVSISP</sequence>
<evidence type="ECO:0000313" key="2">
    <source>
        <dbReference type="EMBL" id="MEK0188317.1"/>
    </source>
</evidence>
<protein>
    <submittedName>
        <fullName evidence="2">DUF5615 family PIN-like protein</fullName>
    </submittedName>
</protein>
<dbReference type="InterPro" id="IPR041049">
    <property type="entry name" value="DUF5615"/>
</dbReference>
<evidence type="ECO:0000313" key="3">
    <source>
        <dbReference type="Proteomes" id="UP001384579"/>
    </source>
</evidence>
<evidence type="ECO:0000259" key="1">
    <source>
        <dbReference type="Pfam" id="PF18480"/>
    </source>
</evidence>
<dbReference type="Proteomes" id="UP001384579">
    <property type="component" value="Unassembled WGS sequence"/>
</dbReference>
<dbReference type="RefSeq" id="WP_340524393.1">
    <property type="nucleotide sequence ID" value="NZ_JBBLXS010000579.1"/>
</dbReference>
<gene>
    <name evidence="2" type="ORF">WMG39_26250</name>
</gene>